<comment type="similarity">
    <text evidence="3 7">Belongs to the alanine racemase family.</text>
</comment>
<evidence type="ECO:0000256" key="3">
    <source>
        <dbReference type="ARBA" id="ARBA00007880"/>
    </source>
</evidence>
<dbReference type="Proteomes" id="UP000199169">
    <property type="component" value="Unassembled WGS sequence"/>
</dbReference>
<evidence type="ECO:0000313" key="12">
    <source>
        <dbReference type="Proteomes" id="UP000199169"/>
    </source>
</evidence>
<dbReference type="GO" id="GO:0030170">
    <property type="term" value="F:pyridoxal phosphate binding"/>
    <property type="evidence" value="ECO:0007669"/>
    <property type="project" value="UniProtKB-UniRule"/>
</dbReference>
<dbReference type="PROSITE" id="PS00395">
    <property type="entry name" value="ALANINE_RACEMASE"/>
    <property type="match status" value="1"/>
</dbReference>
<evidence type="ECO:0000313" key="11">
    <source>
        <dbReference type="EMBL" id="SBT09756.1"/>
    </source>
</evidence>
<dbReference type="PANTHER" id="PTHR30511">
    <property type="entry name" value="ALANINE RACEMASE"/>
    <property type="match status" value="1"/>
</dbReference>
<dbReference type="EC" id="5.1.1.1" evidence="4 7"/>
<dbReference type="STRING" id="1860102.ACCAA_760044"/>
<dbReference type="FunFam" id="3.20.20.10:FF:000002">
    <property type="entry name" value="Alanine racemase"/>
    <property type="match status" value="1"/>
</dbReference>
<dbReference type="Gene3D" id="2.40.37.10">
    <property type="entry name" value="Lyase, Ornithine Decarboxylase, Chain A, domain 1"/>
    <property type="match status" value="1"/>
</dbReference>
<dbReference type="GO" id="GO:0030632">
    <property type="term" value="P:D-alanine biosynthetic process"/>
    <property type="evidence" value="ECO:0007669"/>
    <property type="project" value="UniProtKB-UniRule"/>
</dbReference>
<feature type="domain" description="Alanine racemase C-terminal" evidence="10">
    <location>
        <begin position="251"/>
        <end position="375"/>
    </location>
</feature>
<evidence type="ECO:0000256" key="7">
    <source>
        <dbReference type="HAMAP-Rule" id="MF_01201"/>
    </source>
</evidence>
<feature type="active site" description="Proton acceptor; specific for D-alanine" evidence="7">
    <location>
        <position position="47"/>
    </location>
</feature>
<dbReference type="InterPro" id="IPR009006">
    <property type="entry name" value="Ala_racemase/Decarboxylase_C"/>
</dbReference>
<feature type="binding site" evidence="7 9">
    <location>
        <position position="143"/>
    </location>
    <ligand>
        <name>substrate</name>
    </ligand>
</feature>
<reference evidence="11 12" key="1">
    <citation type="submission" date="2016-06" db="EMBL/GenBank/DDBJ databases">
        <authorList>
            <person name="Kjaerup R.B."/>
            <person name="Dalgaard T.S."/>
            <person name="Juul-Madsen H.R."/>
        </authorList>
    </citation>
    <scope>NUCLEOTIDE SEQUENCE [LARGE SCALE GENOMIC DNA]</scope>
    <source>
        <strain evidence="11">3</strain>
    </source>
</reference>
<dbReference type="InterPro" id="IPR000821">
    <property type="entry name" value="Ala_racemase"/>
</dbReference>
<dbReference type="InterPro" id="IPR011079">
    <property type="entry name" value="Ala_racemase_C"/>
</dbReference>
<gene>
    <name evidence="11" type="primary">dadX</name>
    <name evidence="11" type="ORF">ACCAA_760044</name>
</gene>
<dbReference type="GO" id="GO:0005829">
    <property type="term" value="C:cytosol"/>
    <property type="evidence" value="ECO:0007669"/>
    <property type="project" value="TreeGrafter"/>
</dbReference>
<evidence type="ECO:0000259" key="10">
    <source>
        <dbReference type="SMART" id="SM01005"/>
    </source>
</evidence>
<dbReference type="NCBIfam" id="TIGR00492">
    <property type="entry name" value="alr"/>
    <property type="match status" value="1"/>
</dbReference>
<dbReference type="SMART" id="SM01005">
    <property type="entry name" value="Ala_racemase_C"/>
    <property type="match status" value="1"/>
</dbReference>
<dbReference type="Pfam" id="PF00842">
    <property type="entry name" value="Ala_racemase_C"/>
    <property type="match status" value="1"/>
</dbReference>
<accession>A0A1A8XYI4</accession>
<feature type="modified residue" description="N6-(pyridoxal phosphate)lysine" evidence="7 8">
    <location>
        <position position="47"/>
    </location>
</feature>
<dbReference type="CDD" id="cd06827">
    <property type="entry name" value="PLPDE_III_AR_proteobact"/>
    <property type="match status" value="1"/>
</dbReference>
<protein>
    <recommendedName>
        <fullName evidence="4 7">Alanine racemase</fullName>
        <ecNumber evidence="4 7">5.1.1.1</ecNumber>
    </recommendedName>
</protein>
<dbReference type="Pfam" id="PF01168">
    <property type="entry name" value="Ala_racemase_N"/>
    <property type="match status" value="1"/>
</dbReference>
<organism evidence="11 12">
    <name type="scientific">Candidatus Accumulibacter aalborgensis</name>
    <dbReference type="NCBI Taxonomy" id="1860102"/>
    <lineage>
        <taxon>Bacteria</taxon>
        <taxon>Pseudomonadati</taxon>
        <taxon>Pseudomonadota</taxon>
        <taxon>Betaproteobacteria</taxon>
        <taxon>Candidatus Accumulibacter</taxon>
    </lineage>
</organism>
<comment type="pathway">
    <text evidence="7">Amino-acid biosynthesis; D-alanine biosynthesis; D-alanine from L-alanine: step 1/1.</text>
</comment>
<dbReference type="GO" id="GO:0008784">
    <property type="term" value="F:alanine racemase activity"/>
    <property type="evidence" value="ECO:0007669"/>
    <property type="project" value="UniProtKB-UniRule"/>
</dbReference>
<dbReference type="PRINTS" id="PR00992">
    <property type="entry name" value="ALARACEMASE"/>
</dbReference>
<evidence type="ECO:0000256" key="5">
    <source>
        <dbReference type="ARBA" id="ARBA00022898"/>
    </source>
</evidence>
<keyword evidence="5 7" id="KW-0663">Pyridoxal phosphate</keyword>
<evidence type="ECO:0000256" key="4">
    <source>
        <dbReference type="ARBA" id="ARBA00013089"/>
    </source>
</evidence>
<dbReference type="HAMAP" id="MF_01201">
    <property type="entry name" value="Ala_racemase"/>
    <property type="match status" value="1"/>
</dbReference>
<proteinExistence type="inferred from homology"/>
<evidence type="ECO:0000256" key="8">
    <source>
        <dbReference type="PIRSR" id="PIRSR600821-50"/>
    </source>
</evidence>
<dbReference type="InterPro" id="IPR001608">
    <property type="entry name" value="Ala_racemase_N"/>
</dbReference>
<feature type="binding site" evidence="7 9">
    <location>
        <position position="320"/>
    </location>
    <ligand>
        <name>substrate</name>
    </ligand>
</feature>
<evidence type="ECO:0000256" key="9">
    <source>
        <dbReference type="PIRSR" id="PIRSR600821-52"/>
    </source>
</evidence>
<comment type="function">
    <text evidence="7">Catalyzes the interconversion of L-alanine and D-alanine. May also act on other amino acids.</text>
</comment>
<dbReference type="AlphaFoldDB" id="A0A1A8XYI4"/>
<dbReference type="UniPathway" id="UPA00042">
    <property type="reaction ID" value="UER00497"/>
</dbReference>
<keyword evidence="12" id="KW-1185">Reference proteome</keyword>
<dbReference type="SUPFAM" id="SSF51419">
    <property type="entry name" value="PLP-binding barrel"/>
    <property type="match status" value="1"/>
</dbReference>
<dbReference type="Gene3D" id="3.20.20.10">
    <property type="entry name" value="Alanine racemase"/>
    <property type="match status" value="1"/>
</dbReference>
<dbReference type="InterPro" id="IPR020622">
    <property type="entry name" value="Ala_racemase_pyridoxalP-BS"/>
</dbReference>
<sequence length="375" mass="39848">MPRPISARIDLAALRHNYLVARKYAHRDATRASASAAGGAKAWAVVKANAYGHGLLRAASALAEVADGFALLDLEEAVKLREAGVHQPILLLEGFFEVADLAHCAEHRLTLVIHCLEQLQMLRQASLPVRLPIYLKLNSGMNRLGLTPSQLPAVRRELAASPAVGAVTLMTHFAEADGDGGERCIAGQVERFARMIADWPEASTLPVSLANSAAILRYPQTAHDWVRPGIMLYGGSPFADQAAASFDLKPVMTLQSRILALQEIGVGERVGYGATFVAHRPTRVGVVACGYADGYPRHAPSGTPIVVAGRRTQTLGRVSMDMLACDLTDLPTAGVGSPVVLWGEGLPADEVAAAAETISYELFCALAQRVPVIAA</sequence>
<feature type="active site" description="Proton acceptor; specific for L-alanine" evidence="7">
    <location>
        <position position="272"/>
    </location>
</feature>
<dbReference type="EMBL" id="FLQX01000156">
    <property type="protein sequence ID" value="SBT09756.1"/>
    <property type="molecule type" value="Genomic_DNA"/>
</dbReference>
<comment type="cofactor">
    <cofactor evidence="2 7 8">
        <name>pyridoxal 5'-phosphate</name>
        <dbReference type="ChEBI" id="CHEBI:597326"/>
    </cofactor>
</comment>
<evidence type="ECO:0000256" key="2">
    <source>
        <dbReference type="ARBA" id="ARBA00001933"/>
    </source>
</evidence>
<dbReference type="InterPro" id="IPR029066">
    <property type="entry name" value="PLP-binding_barrel"/>
</dbReference>
<keyword evidence="6 7" id="KW-0413">Isomerase</keyword>
<evidence type="ECO:0000256" key="1">
    <source>
        <dbReference type="ARBA" id="ARBA00000316"/>
    </source>
</evidence>
<dbReference type="SUPFAM" id="SSF50621">
    <property type="entry name" value="Alanine racemase C-terminal domain-like"/>
    <property type="match status" value="1"/>
</dbReference>
<dbReference type="FunFam" id="2.40.37.10:FF:000002">
    <property type="entry name" value="Alanine racemase"/>
    <property type="match status" value="1"/>
</dbReference>
<dbReference type="RefSeq" id="WP_186408996.1">
    <property type="nucleotide sequence ID" value="NZ_FLQX01000156.1"/>
</dbReference>
<evidence type="ECO:0000256" key="6">
    <source>
        <dbReference type="ARBA" id="ARBA00023235"/>
    </source>
</evidence>
<comment type="catalytic activity">
    <reaction evidence="1 7">
        <text>L-alanine = D-alanine</text>
        <dbReference type="Rhea" id="RHEA:20249"/>
        <dbReference type="ChEBI" id="CHEBI:57416"/>
        <dbReference type="ChEBI" id="CHEBI:57972"/>
        <dbReference type="EC" id="5.1.1.1"/>
    </reaction>
</comment>
<dbReference type="PANTHER" id="PTHR30511:SF0">
    <property type="entry name" value="ALANINE RACEMASE, CATABOLIC-RELATED"/>
    <property type="match status" value="1"/>
</dbReference>
<name>A0A1A8XYI4_9PROT</name>